<name>A0A212JFH6_9DELT</name>
<dbReference type="PROSITE" id="PS52004">
    <property type="entry name" value="KS3_2"/>
    <property type="match status" value="1"/>
</dbReference>
<evidence type="ECO:0000313" key="6">
    <source>
        <dbReference type="EMBL" id="SBV98197.1"/>
    </source>
</evidence>
<evidence type="ECO:0000256" key="3">
    <source>
        <dbReference type="RuleBase" id="RU003694"/>
    </source>
</evidence>
<dbReference type="InterPro" id="IPR014030">
    <property type="entry name" value="Ketoacyl_synth_N"/>
</dbReference>
<protein>
    <submittedName>
        <fullName evidence="6">3-oxoacyl-(Acyl carrier protein) synthase II</fullName>
    </submittedName>
</protein>
<dbReference type="SUPFAM" id="SSF53901">
    <property type="entry name" value="Thiolase-like"/>
    <property type="match status" value="1"/>
</dbReference>
<feature type="signal peptide" evidence="4">
    <location>
        <begin position="1"/>
        <end position="24"/>
    </location>
</feature>
<keyword evidence="2 3" id="KW-0808">Transferase</keyword>
<dbReference type="Pfam" id="PF00109">
    <property type="entry name" value="ketoacyl-synt"/>
    <property type="match status" value="1"/>
</dbReference>
<dbReference type="AlphaFoldDB" id="A0A212JFH6"/>
<reference evidence="6" key="1">
    <citation type="submission" date="2016-04" db="EMBL/GenBank/DDBJ databases">
        <authorList>
            <person name="Evans L.H."/>
            <person name="Alamgir A."/>
            <person name="Owens N."/>
            <person name="Weber N.D."/>
            <person name="Virtaneva K."/>
            <person name="Barbian K."/>
            <person name="Babar A."/>
            <person name="Rosenke K."/>
        </authorList>
    </citation>
    <scope>NUCLEOTIDE SEQUENCE</scope>
    <source>
        <strain evidence="6">86</strain>
    </source>
</reference>
<evidence type="ECO:0000256" key="4">
    <source>
        <dbReference type="SAM" id="SignalP"/>
    </source>
</evidence>
<dbReference type="InterPro" id="IPR020841">
    <property type="entry name" value="PKS_Beta-ketoAc_synthase_dom"/>
</dbReference>
<dbReference type="GO" id="GO:0006633">
    <property type="term" value="P:fatty acid biosynthetic process"/>
    <property type="evidence" value="ECO:0007669"/>
    <property type="project" value="InterPro"/>
</dbReference>
<organism evidence="6">
    <name type="scientific">uncultured delta proteobacterium</name>
    <dbReference type="NCBI Taxonomy" id="34034"/>
    <lineage>
        <taxon>Bacteria</taxon>
        <taxon>Deltaproteobacteria</taxon>
        <taxon>environmental samples</taxon>
    </lineage>
</organism>
<keyword evidence="4" id="KW-0732">Signal</keyword>
<dbReference type="InterPro" id="IPR000794">
    <property type="entry name" value="Beta-ketoacyl_synthase"/>
</dbReference>
<evidence type="ECO:0000259" key="5">
    <source>
        <dbReference type="PROSITE" id="PS52004"/>
    </source>
</evidence>
<dbReference type="GO" id="GO:0004315">
    <property type="term" value="F:3-oxoacyl-[acyl-carrier-protein] synthase activity"/>
    <property type="evidence" value="ECO:0007669"/>
    <property type="project" value="InterPro"/>
</dbReference>
<comment type="similarity">
    <text evidence="1 3">Belongs to the thiolase-like superfamily. Beta-ketoacyl-ACP synthases family.</text>
</comment>
<sequence>MMRSAAPVSITGMGCITAAGATLAANIAALDAGLRNPLPPSLFTVEKNHPVFMADLPGADASVFAALPDARFLAGARLLAGCSRTVRLAAHAALEALGNAGLDPRSLAGARVGICLGTSVGTALEFYDLYCAVRVGKDAPLDELHGYLKSNPALALARILRPSGATIGPVQCVTNACSSGADAIGIAARWIRDGLCDIALCGGTDALARITYLGFASLRLTSADACLPFDKNRNGLNLGEGAAILVLESPERARGRKRSGTVLGYGTATDAHHLTAPHPEARGLVLALDQALTQAGARREDVAFINAHGTATPTNDAAEGAFFKQHFPQTPFVATKGGTGHTLGAAGAVEAVFTLAHLARGLLPASPGFTEEDPAIGVSPVAVPTAVSGSVAMSQSLAFGGNNSVLILGKGDAPCPW</sequence>
<evidence type="ECO:0000256" key="1">
    <source>
        <dbReference type="ARBA" id="ARBA00008467"/>
    </source>
</evidence>
<dbReference type="PROSITE" id="PS00606">
    <property type="entry name" value="KS3_1"/>
    <property type="match status" value="1"/>
</dbReference>
<dbReference type="EMBL" id="FLUQ01000001">
    <property type="protein sequence ID" value="SBV98197.1"/>
    <property type="molecule type" value="Genomic_DNA"/>
</dbReference>
<feature type="domain" description="Ketosynthase family 3 (KS3)" evidence="5">
    <location>
        <begin position="5"/>
        <end position="410"/>
    </location>
</feature>
<dbReference type="PANTHER" id="PTHR11712:SF347">
    <property type="entry name" value="BETA KETOACYL-ACYL CARRIER PROTEIN SYNTHASE"/>
    <property type="match status" value="1"/>
</dbReference>
<evidence type="ECO:0000256" key="2">
    <source>
        <dbReference type="ARBA" id="ARBA00022679"/>
    </source>
</evidence>
<dbReference type="InterPro" id="IPR016039">
    <property type="entry name" value="Thiolase-like"/>
</dbReference>
<accession>A0A212JFH6</accession>
<dbReference type="CDD" id="cd00834">
    <property type="entry name" value="KAS_I_II"/>
    <property type="match status" value="1"/>
</dbReference>
<gene>
    <name evidence="6" type="primary">fabF</name>
    <name evidence="6" type="ORF">KL86DPRO_11348</name>
</gene>
<dbReference type="SMART" id="SM00825">
    <property type="entry name" value="PKS_KS"/>
    <property type="match status" value="1"/>
</dbReference>
<dbReference type="InterPro" id="IPR014031">
    <property type="entry name" value="Ketoacyl_synth_C"/>
</dbReference>
<dbReference type="Gene3D" id="3.40.47.10">
    <property type="match status" value="1"/>
</dbReference>
<dbReference type="PANTHER" id="PTHR11712">
    <property type="entry name" value="POLYKETIDE SYNTHASE-RELATED"/>
    <property type="match status" value="1"/>
</dbReference>
<dbReference type="InterPro" id="IPR018201">
    <property type="entry name" value="Ketoacyl_synth_AS"/>
</dbReference>
<proteinExistence type="inferred from homology"/>
<dbReference type="Pfam" id="PF02801">
    <property type="entry name" value="Ketoacyl-synt_C"/>
    <property type="match status" value="1"/>
</dbReference>
<feature type="chain" id="PRO_5013256433" evidence="4">
    <location>
        <begin position="25"/>
        <end position="417"/>
    </location>
</feature>
<dbReference type="PROSITE" id="PS51257">
    <property type="entry name" value="PROKAR_LIPOPROTEIN"/>
    <property type="match status" value="1"/>
</dbReference>